<comment type="caution">
    <text evidence="2">The sequence shown here is derived from an EMBL/GenBank/DDBJ whole genome shotgun (WGS) entry which is preliminary data.</text>
</comment>
<feature type="transmembrane region" description="Helical" evidence="1">
    <location>
        <begin position="14"/>
        <end position="37"/>
    </location>
</feature>
<organism evidence="2 3">
    <name type="scientific">Staphylococcus hyicus</name>
    <dbReference type="NCBI Taxonomy" id="1284"/>
    <lineage>
        <taxon>Bacteria</taxon>
        <taxon>Bacillati</taxon>
        <taxon>Bacillota</taxon>
        <taxon>Bacilli</taxon>
        <taxon>Bacillales</taxon>
        <taxon>Staphylococcaceae</taxon>
        <taxon>Staphylococcus</taxon>
    </lineage>
</organism>
<sequence length="102" mass="11844">MISELKFALRNKKLLVTLIAIAIIPVLYISLFVGSYWNIYDKTEDLKISVVNKDEPFYKNNNKIEIGETLTRELEKTISLISNLFLKKQLLKTSKVERVLVQ</sequence>
<dbReference type="RefSeq" id="WP_119635472.1">
    <property type="nucleotide sequence ID" value="NZ_JAHCNS010000013.1"/>
</dbReference>
<keyword evidence="1" id="KW-1133">Transmembrane helix</keyword>
<keyword evidence="1" id="KW-0472">Membrane</keyword>
<name>A0A418JIU5_STAHY</name>
<dbReference type="AlphaFoldDB" id="A0A418JIU5"/>
<proteinExistence type="predicted"/>
<evidence type="ECO:0000256" key="1">
    <source>
        <dbReference type="SAM" id="Phobius"/>
    </source>
</evidence>
<dbReference type="Proteomes" id="UP000285625">
    <property type="component" value="Unassembled WGS sequence"/>
</dbReference>
<reference evidence="2 3" key="1">
    <citation type="journal article" date="2016" name="Front. Microbiol.">
        <title>Comprehensive Phylogenetic Analysis of Bovine Non-aureus Staphylococci Species Based on Whole-Genome Sequencing.</title>
        <authorList>
            <person name="Naushad S."/>
            <person name="Barkema H.W."/>
            <person name="Luby C."/>
            <person name="Condas L.A."/>
            <person name="Nobrega D.B."/>
            <person name="Carson D.A."/>
            <person name="De Buck J."/>
        </authorList>
    </citation>
    <scope>NUCLEOTIDE SEQUENCE [LARGE SCALE GENOMIC DNA]</scope>
    <source>
        <strain evidence="2 3">SNUC 5959</strain>
    </source>
</reference>
<protein>
    <submittedName>
        <fullName evidence="2">Uncharacterized protein</fullName>
    </submittedName>
</protein>
<keyword evidence="1" id="KW-0812">Transmembrane</keyword>
<dbReference type="EMBL" id="QXVO01000018">
    <property type="protein sequence ID" value="RIO45619.1"/>
    <property type="molecule type" value="Genomic_DNA"/>
</dbReference>
<gene>
    <name evidence="2" type="ORF">BUZ57_07025</name>
</gene>
<evidence type="ECO:0000313" key="2">
    <source>
        <dbReference type="EMBL" id="RIO45619.1"/>
    </source>
</evidence>
<evidence type="ECO:0000313" key="3">
    <source>
        <dbReference type="Proteomes" id="UP000285625"/>
    </source>
</evidence>
<accession>A0A418JIU5</accession>